<accession>A0A8J3ZT80</accession>
<dbReference type="Proteomes" id="UP000635606">
    <property type="component" value="Unassembled WGS sequence"/>
</dbReference>
<evidence type="ECO:0000313" key="2">
    <source>
        <dbReference type="Proteomes" id="UP000635606"/>
    </source>
</evidence>
<gene>
    <name evidence="1" type="ORF">Voc01_020020</name>
</gene>
<name>A0A8J3ZT80_9ACTN</name>
<comment type="caution">
    <text evidence="1">The sequence shown here is derived from an EMBL/GenBank/DDBJ whole genome shotgun (WGS) entry which is preliminary data.</text>
</comment>
<dbReference type="AlphaFoldDB" id="A0A8J3ZT80"/>
<dbReference type="EMBL" id="BOPH01000022">
    <property type="protein sequence ID" value="GIJ67085.1"/>
    <property type="molecule type" value="Genomic_DNA"/>
</dbReference>
<reference evidence="1" key="1">
    <citation type="submission" date="2021-01" db="EMBL/GenBank/DDBJ databases">
        <title>Whole genome shotgun sequence of Virgisporangium ochraceum NBRC 16418.</title>
        <authorList>
            <person name="Komaki H."/>
            <person name="Tamura T."/>
        </authorList>
    </citation>
    <scope>NUCLEOTIDE SEQUENCE</scope>
    <source>
        <strain evidence="1">NBRC 16418</strain>
    </source>
</reference>
<keyword evidence="2" id="KW-1185">Reference proteome</keyword>
<protein>
    <submittedName>
        <fullName evidence="1">Uncharacterized protein</fullName>
    </submittedName>
</protein>
<sequence length="98" mass="10394">MPVQPSFSCQARQWARVSVLLTDCRRPQNPPVRRAPVRVTGRRVPLLGTTGPTESVIRCLRRAVGSGSPKGSENLFGMLASMGFSVSGCPAETAAGIV</sequence>
<organism evidence="1 2">
    <name type="scientific">Virgisporangium ochraceum</name>
    <dbReference type="NCBI Taxonomy" id="65505"/>
    <lineage>
        <taxon>Bacteria</taxon>
        <taxon>Bacillati</taxon>
        <taxon>Actinomycetota</taxon>
        <taxon>Actinomycetes</taxon>
        <taxon>Micromonosporales</taxon>
        <taxon>Micromonosporaceae</taxon>
        <taxon>Virgisporangium</taxon>
    </lineage>
</organism>
<evidence type="ECO:0000313" key="1">
    <source>
        <dbReference type="EMBL" id="GIJ67085.1"/>
    </source>
</evidence>
<proteinExistence type="predicted"/>